<dbReference type="InterPro" id="IPR001753">
    <property type="entry name" value="Enoyl-CoA_hydra/iso"/>
</dbReference>
<dbReference type="PROSITE" id="PS00166">
    <property type="entry name" value="ENOYL_COA_HYDRATASE"/>
    <property type="match status" value="1"/>
</dbReference>
<evidence type="ECO:0000256" key="1">
    <source>
        <dbReference type="ARBA" id="ARBA00005254"/>
    </source>
</evidence>
<accession>A0A5C8PBM8</accession>
<dbReference type="PANTHER" id="PTHR42964">
    <property type="entry name" value="ENOYL-COA HYDRATASE"/>
    <property type="match status" value="1"/>
</dbReference>
<keyword evidence="4" id="KW-1185">Reference proteome</keyword>
<reference evidence="3 4" key="1">
    <citation type="submission" date="2019-06" db="EMBL/GenBank/DDBJ databases">
        <title>New taxonomy in bacterial strain CC-CFT640, isolated from vineyard.</title>
        <authorList>
            <person name="Lin S.-Y."/>
            <person name="Tsai C.-F."/>
            <person name="Young C.-C."/>
        </authorList>
    </citation>
    <scope>NUCLEOTIDE SEQUENCE [LARGE SCALE GENOMIC DNA]</scope>
    <source>
        <strain evidence="3 4">CC-CFT640</strain>
    </source>
</reference>
<protein>
    <submittedName>
        <fullName evidence="3">Enoyl-CoA hydratase/isomerase family protein</fullName>
        <ecNumber evidence="3">4.2.1.17</ecNumber>
    </submittedName>
</protein>
<evidence type="ECO:0000313" key="4">
    <source>
        <dbReference type="Proteomes" id="UP000321638"/>
    </source>
</evidence>
<dbReference type="OrthoDB" id="9795613at2"/>
<sequence>MPPKIAGHGARKGRGLNDMTTATAPVQLLIAEGIATVTLNRPKEMNSFDGVTAQAILETVARVAGDAAVRVVVIAANGPAFSAGGDFNWVLSWPGLSAAERQQGAQVMTEVVQAIYDLPKPTIARVQGAAVGGGVGVMLACDYAVAAETARFGLTSVRNGLLAGIAIPALIQAVGPRRARQLLMHGGLFPAAEALAMGLVDRVVPADRLDEAVAALARELTLGAPDVQALVKRLVTRIDAMPTDGAVVDLIAGHVAAQCVTDEAREGMSAFLAKRKPRWAT</sequence>
<dbReference type="Proteomes" id="UP000321638">
    <property type="component" value="Unassembled WGS sequence"/>
</dbReference>
<evidence type="ECO:0000256" key="2">
    <source>
        <dbReference type="RuleBase" id="RU003707"/>
    </source>
</evidence>
<dbReference type="EMBL" id="VDUZ01000059">
    <property type="protein sequence ID" value="TXL70459.1"/>
    <property type="molecule type" value="Genomic_DNA"/>
</dbReference>
<dbReference type="InterPro" id="IPR029045">
    <property type="entry name" value="ClpP/crotonase-like_dom_sf"/>
</dbReference>
<dbReference type="PANTHER" id="PTHR42964:SF1">
    <property type="entry name" value="POLYKETIDE BIOSYNTHESIS ENOYL-COA HYDRATASE PKSH-RELATED"/>
    <property type="match status" value="1"/>
</dbReference>
<dbReference type="SUPFAM" id="SSF52096">
    <property type="entry name" value="ClpP/crotonase"/>
    <property type="match status" value="1"/>
</dbReference>
<keyword evidence="3" id="KW-0456">Lyase</keyword>
<dbReference type="Pfam" id="PF00378">
    <property type="entry name" value="ECH_1"/>
    <property type="match status" value="1"/>
</dbReference>
<name>A0A5C8PBM8_9HYPH</name>
<dbReference type="GO" id="GO:0004300">
    <property type="term" value="F:enoyl-CoA hydratase activity"/>
    <property type="evidence" value="ECO:0007669"/>
    <property type="project" value="UniProtKB-EC"/>
</dbReference>
<proteinExistence type="inferred from homology"/>
<gene>
    <name evidence="3" type="ORF">FHP25_34615</name>
</gene>
<dbReference type="InterPro" id="IPR018376">
    <property type="entry name" value="Enoyl-CoA_hyd/isom_CS"/>
</dbReference>
<dbReference type="Gene3D" id="1.10.12.10">
    <property type="entry name" value="Lyase 2-enoyl-coa Hydratase, Chain A, domain 2"/>
    <property type="match status" value="1"/>
</dbReference>
<dbReference type="AlphaFoldDB" id="A0A5C8PBM8"/>
<dbReference type="Gene3D" id="3.90.226.10">
    <property type="entry name" value="2-enoyl-CoA Hydratase, Chain A, domain 1"/>
    <property type="match status" value="1"/>
</dbReference>
<comment type="similarity">
    <text evidence="1 2">Belongs to the enoyl-CoA hydratase/isomerase family.</text>
</comment>
<dbReference type="EC" id="4.2.1.17" evidence="3"/>
<dbReference type="GO" id="GO:0016853">
    <property type="term" value="F:isomerase activity"/>
    <property type="evidence" value="ECO:0007669"/>
    <property type="project" value="UniProtKB-KW"/>
</dbReference>
<dbReference type="InterPro" id="IPR014748">
    <property type="entry name" value="Enoyl-CoA_hydra_C"/>
</dbReference>
<comment type="caution">
    <text evidence="3">The sequence shown here is derived from an EMBL/GenBank/DDBJ whole genome shotgun (WGS) entry which is preliminary data.</text>
</comment>
<keyword evidence="3" id="KW-0413">Isomerase</keyword>
<evidence type="ECO:0000313" key="3">
    <source>
        <dbReference type="EMBL" id="TXL70459.1"/>
    </source>
</evidence>
<dbReference type="InterPro" id="IPR051683">
    <property type="entry name" value="Enoyl-CoA_Hydratase/Isomerase"/>
</dbReference>
<dbReference type="CDD" id="cd06558">
    <property type="entry name" value="crotonase-like"/>
    <property type="match status" value="1"/>
</dbReference>
<organism evidence="3 4">
    <name type="scientific">Vineibacter terrae</name>
    <dbReference type="NCBI Taxonomy" id="2586908"/>
    <lineage>
        <taxon>Bacteria</taxon>
        <taxon>Pseudomonadati</taxon>
        <taxon>Pseudomonadota</taxon>
        <taxon>Alphaproteobacteria</taxon>
        <taxon>Hyphomicrobiales</taxon>
        <taxon>Vineibacter</taxon>
    </lineage>
</organism>